<keyword evidence="9 11" id="KW-0520">NAD</keyword>
<dbReference type="InterPro" id="IPR004821">
    <property type="entry name" value="Cyt_trans-like"/>
</dbReference>
<evidence type="ECO:0000256" key="6">
    <source>
        <dbReference type="ARBA" id="ARBA00022695"/>
    </source>
</evidence>
<evidence type="ECO:0000256" key="5">
    <source>
        <dbReference type="ARBA" id="ARBA00022679"/>
    </source>
</evidence>
<dbReference type="RefSeq" id="WP_142811063.1">
    <property type="nucleotide sequence ID" value="NZ_CP036282.1"/>
</dbReference>
<protein>
    <recommendedName>
        <fullName evidence="11">Probable nicotinate-nucleotide adenylyltransferase</fullName>
        <ecNumber evidence="11">2.7.7.18</ecNumber>
    </recommendedName>
    <alternativeName>
        <fullName evidence="11">Deamido-NAD(+) diphosphorylase</fullName>
    </alternativeName>
    <alternativeName>
        <fullName evidence="11">Deamido-NAD(+) pyrophosphorylase</fullName>
    </alternativeName>
    <alternativeName>
        <fullName evidence="11">Nicotinate mononucleotide adenylyltransferase</fullName>
        <shortName evidence="11">NaMN adenylyltransferase</shortName>
    </alternativeName>
</protein>
<keyword evidence="4 11" id="KW-0662">Pyridine nucleotide biosynthesis</keyword>
<dbReference type="GO" id="GO:0009435">
    <property type="term" value="P:NAD+ biosynthetic process"/>
    <property type="evidence" value="ECO:0007669"/>
    <property type="project" value="UniProtKB-UniRule"/>
</dbReference>
<accession>A0A515ENN9</accession>
<name>A0A515ENN9_9BURK</name>
<reference evidence="14" key="1">
    <citation type="submission" date="2019-02" db="EMBL/GenBank/DDBJ databases">
        <title>Complete genome sequence of Rhodoferax sp. Gr-4.</title>
        <authorList>
            <person name="Jin L."/>
        </authorList>
    </citation>
    <scope>NUCLEOTIDE SEQUENCE [LARGE SCALE GENOMIC DNA]</scope>
    <source>
        <strain evidence="14">Gr-4</strain>
    </source>
</reference>
<comment type="pathway">
    <text evidence="2 11">Cofactor biosynthesis; NAD(+) biosynthesis; deamido-NAD(+) from nicotinate D-ribonucleotide: step 1/1.</text>
</comment>
<keyword evidence="14" id="KW-1185">Reference proteome</keyword>
<feature type="domain" description="Cytidyltransferase-like" evidence="12">
    <location>
        <begin position="13"/>
        <end position="176"/>
    </location>
</feature>
<dbReference type="HAMAP" id="MF_00244">
    <property type="entry name" value="NaMN_adenylyltr"/>
    <property type="match status" value="1"/>
</dbReference>
<evidence type="ECO:0000256" key="1">
    <source>
        <dbReference type="ARBA" id="ARBA00002324"/>
    </source>
</evidence>
<dbReference type="CDD" id="cd02165">
    <property type="entry name" value="NMNAT"/>
    <property type="match status" value="1"/>
</dbReference>
<keyword evidence="7 11" id="KW-0547">Nucleotide-binding</keyword>
<dbReference type="GO" id="GO:0004515">
    <property type="term" value="F:nicotinate-nucleotide adenylyltransferase activity"/>
    <property type="evidence" value="ECO:0007669"/>
    <property type="project" value="UniProtKB-UniRule"/>
</dbReference>
<evidence type="ECO:0000259" key="12">
    <source>
        <dbReference type="Pfam" id="PF01467"/>
    </source>
</evidence>
<evidence type="ECO:0000313" key="14">
    <source>
        <dbReference type="Proteomes" id="UP000317365"/>
    </source>
</evidence>
<comment type="function">
    <text evidence="1 11">Catalyzes the reversible adenylation of nicotinate mononucleotide (NaMN) to nicotinic acid adenine dinucleotide (NaAD).</text>
</comment>
<dbReference type="InterPro" id="IPR005248">
    <property type="entry name" value="NadD/NMNAT"/>
</dbReference>
<dbReference type="Pfam" id="PF01467">
    <property type="entry name" value="CTP_transf_like"/>
    <property type="match status" value="1"/>
</dbReference>
<dbReference type="Gene3D" id="3.40.50.620">
    <property type="entry name" value="HUPs"/>
    <property type="match status" value="1"/>
</dbReference>
<dbReference type="EC" id="2.7.7.18" evidence="11"/>
<evidence type="ECO:0000256" key="9">
    <source>
        <dbReference type="ARBA" id="ARBA00023027"/>
    </source>
</evidence>
<keyword evidence="5 11" id="KW-0808">Transferase</keyword>
<dbReference type="PANTHER" id="PTHR39321:SF3">
    <property type="entry name" value="PHOSPHOPANTETHEINE ADENYLYLTRANSFERASE"/>
    <property type="match status" value="1"/>
</dbReference>
<comment type="catalytic activity">
    <reaction evidence="10 11">
        <text>nicotinate beta-D-ribonucleotide + ATP + H(+) = deamido-NAD(+) + diphosphate</text>
        <dbReference type="Rhea" id="RHEA:22860"/>
        <dbReference type="ChEBI" id="CHEBI:15378"/>
        <dbReference type="ChEBI" id="CHEBI:30616"/>
        <dbReference type="ChEBI" id="CHEBI:33019"/>
        <dbReference type="ChEBI" id="CHEBI:57502"/>
        <dbReference type="ChEBI" id="CHEBI:58437"/>
        <dbReference type="EC" id="2.7.7.18"/>
    </reaction>
</comment>
<dbReference type="AlphaFoldDB" id="A0A515ENN9"/>
<keyword evidence="6 11" id="KW-0548">Nucleotidyltransferase</keyword>
<dbReference type="PANTHER" id="PTHR39321">
    <property type="entry name" value="NICOTINATE-NUCLEOTIDE ADENYLYLTRANSFERASE-RELATED"/>
    <property type="match status" value="1"/>
</dbReference>
<dbReference type="Proteomes" id="UP000317365">
    <property type="component" value="Chromosome"/>
</dbReference>
<dbReference type="NCBIfam" id="TIGR00482">
    <property type="entry name" value="nicotinate (nicotinamide) nucleotide adenylyltransferase"/>
    <property type="match status" value="1"/>
</dbReference>
<evidence type="ECO:0000256" key="11">
    <source>
        <dbReference type="HAMAP-Rule" id="MF_00244"/>
    </source>
</evidence>
<comment type="similarity">
    <text evidence="3 11">Belongs to the NadD family.</text>
</comment>
<evidence type="ECO:0000256" key="8">
    <source>
        <dbReference type="ARBA" id="ARBA00022840"/>
    </source>
</evidence>
<sequence length="206" mass="22646">MSASIAPVMRVGLYGGAFDPPHRGHVALAQAAVSGLHLDVLHVVPTGQAWHKTRDLSDAKHRLAMARLAFEGVAGVVVDPREIERHGPSYTLVTLDELKRRYPEAQLFLILGQDQAQAFASWWRADQISQLAIICVAARAGFMGETPLIDSIQEPNGPFQPLEMPLVPVSATEIRHAVAARQNVAPLVFEPVARYIDQHHLYQTAR</sequence>
<dbReference type="SUPFAM" id="SSF52374">
    <property type="entry name" value="Nucleotidylyl transferase"/>
    <property type="match status" value="1"/>
</dbReference>
<dbReference type="NCBIfam" id="TIGR00125">
    <property type="entry name" value="cyt_tran_rel"/>
    <property type="match status" value="1"/>
</dbReference>
<dbReference type="InterPro" id="IPR014729">
    <property type="entry name" value="Rossmann-like_a/b/a_fold"/>
</dbReference>
<evidence type="ECO:0000256" key="2">
    <source>
        <dbReference type="ARBA" id="ARBA00005019"/>
    </source>
</evidence>
<evidence type="ECO:0000256" key="10">
    <source>
        <dbReference type="ARBA" id="ARBA00048721"/>
    </source>
</evidence>
<evidence type="ECO:0000313" key="13">
    <source>
        <dbReference type="EMBL" id="QDL54287.1"/>
    </source>
</evidence>
<dbReference type="GO" id="GO:0005524">
    <property type="term" value="F:ATP binding"/>
    <property type="evidence" value="ECO:0007669"/>
    <property type="project" value="UniProtKB-KW"/>
</dbReference>
<dbReference type="EMBL" id="CP036282">
    <property type="protein sequence ID" value="QDL54287.1"/>
    <property type="molecule type" value="Genomic_DNA"/>
</dbReference>
<gene>
    <name evidence="11 13" type="primary">nadD</name>
    <name evidence="13" type="ORF">EXZ61_08970</name>
</gene>
<proteinExistence type="inferred from homology"/>
<evidence type="ECO:0000256" key="4">
    <source>
        <dbReference type="ARBA" id="ARBA00022642"/>
    </source>
</evidence>
<keyword evidence="8 11" id="KW-0067">ATP-binding</keyword>
<evidence type="ECO:0000256" key="7">
    <source>
        <dbReference type="ARBA" id="ARBA00022741"/>
    </source>
</evidence>
<organism evidence="13 14">
    <name type="scientific">Rhodoferax aquaticus</name>
    <dbReference type="NCBI Taxonomy" id="2527691"/>
    <lineage>
        <taxon>Bacteria</taxon>
        <taxon>Pseudomonadati</taxon>
        <taxon>Pseudomonadota</taxon>
        <taxon>Betaproteobacteria</taxon>
        <taxon>Burkholderiales</taxon>
        <taxon>Comamonadaceae</taxon>
        <taxon>Rhodoferax</taxon>
    </lineage>
</organism>
<evidence type="ECO:0000256" key="3">
    <source>
        <dbReference type="ARBA" id="ARBA00009014"/>
    </source>
</evidence>
<reference evidence="14" key="2">
    <citation type="journal article" date="2020" name="Int. J. Syst. Evol. Microbiol.">
        <title>Genomic insights into a novel species Rhodoferax aquaticus sp. nov., isolated from freshwater.</title>
        <authorList>
            <person name="Li T."/>
            <person name="Zhuo Y."/>
            <person name="Jin C.Z."/>
            <person name="Wu X."/>
            <person name="Ko S.R."/>
            <person name="Jin F.J."/>
            <person name="Ahn C.Y."/>
            <person name="Oh H.M."/>
            <person name="Lee H.G."/>
            <person name="Jin L."/>
        </authorList>
    </citation>
    <scope>NUCLEOTIDE SEQUENCE [LARGE SCALE GENOMIC DNA]</scope>
    <source>
        <strain evidence="14">Gr-4</strain>
    </source>
</reference>
<dbReference type="KEGG" id="rhg:EXZ61_08970"/>
<dbReference type="UniPathway" id="UPA00253">
    <property type="reaction ID" value="UER00332"/>
</dbReference>